<evidence type="ECO:0000256" key="7">
    <source>
        <dbReference type="ARBA" id="ARBA00023235"/>
    </source>
</evidence>
<dbReference type="PANTHER" id="PTHR11070:SF2">
    <property type="entry name" value="ATP-DEPENDENT DNA HELICASE SRS2"/>
    <property type="match status" value="1"/>
</dbReference>
<evidence type="ECO:0000256" key="2">
    <source>
        <dbReference type="ARBA" id="ARBA00022741"/>
    </source>
</evidence>
<dbReference type="PROSITE" id="PS51217">
    <property type="entry name" value="UVRD_HELICASE_CTER"/>
    <property type="match status" value="1"/>
</dbReference>
<evidence type="ECO:0000259" key="14">
    <source>
        <dbReference type="PROSITE" id="PS51217"/>
    </source>
</evidence>
<keyword evidence="3 11" id="KW-0378">Hydrolase</keyword>
<dbReference type="CDD" id="cd18807">
    <property type="entry name" value="SF1_C_UvrD"/>
    <property type="match status" value="1"/>
</dbReference>
<feature type="domain" description="UvrD-like helicase ATP-binding" evidence="13">
    <location>
        <begin position="13"/>
        <end position="297"/>
    </location>
</feature>
<dbReference type="EMBL" id="CP001825">
    <property type="protein sequence ID" value="ACZ42737.1"/>
    <property type="molecule type" value="Genomic_DNA"/>
</dbReference>
<dbReference type="HOGENOM" id="CLU_004585_5_2_0"/>
<dbReference type="Gene3D" id="1.10.486.10">
    <property type="entry name" value="PCRA, domain 4"/>
    <property type="match status" value="1"/>
</dbReference>
<feature type="region of interest" description="Disordered" evidence="12">
    <location>
        <begin position="669"/>
        <end position="706"/>
    </location>
</feature>
<dbReference type="CDD" id="cd17932">
    <property type="entry name" value="DEXQc_UvrD"/>
    <property type="match status" value="1"/>
</dbReference>
<dbReference type="KEGG" id="ttr:Tter_1831"/>
<organism evidence="15 16">
    <name type="scientific">Thermobaculum terrenum (strain ATCC BAA-798 / CCMEE 7001 / YNP1)</name>
    <dbReference type="NCBI Taxonomy" id="525904"/>
    <lineage>
        <taxon>Bacteria</taxon>
        <taxon>Bacillati</taxon>
        <taxon>Chloroflexota</taxon>
        <taxon>Chloroflexia</taxon>
        <taxon>Candidatus Thermobaculales</taxon>
        <taxon>Candidatus Thermobaculaceae</taxon>
        <taxon>Thermobaculum</taxon>
    </lineage>
</organism>
<dbReference type="InterPro" id="IPR014016">
    <property type="entry name" value="UvrD-like_ATP-bd"/>
</dbReference>
<dbReference type="eggNOG" id="COG0210">
    <property type="taxonomic scope" value="Bacteria"/>
</dbReference>
<dbReference type="SUPFAM" id="SSF52540">
    <property type="entry name" value="P-loop containing nucleoside triphosphate hydrolases"/>
    <property type="match status" value="1"/>
</dbReference>
<dbReference type="GO" id="GO:0009314">
    <property type="term" value="P:response to radiation"/>
    <property type="evidence" value="ECO:0007669"/>
    <property type="project" value="UniProtKB-ARBA"/>
</dbReference>
<dbReference type="GO" id="GO:0000725">
    <property type="term" value="P:recombinational repair"/>
    <property type="evidence" value="ECO:0007669"/>
    <property type="project" value="TreeGrafter"/>
</dbReference>
<dbReference type="Gene3D" id="1.10.10.160">
    <property type="match status" value="1"/>
</dbReference>
<dbReference type="InterPro" id="IPR013986">
    <property type="entry name" value="DExx_box_DNA_helicase_dom_sf"/>
</dbReference>
<dbReference type="Pfam" id="PF21196">
    <property type="entry name" value="PcrA_UvrD_tudor"/>
    <property type="match status" value="1"/>
</dbReference>
<feature type="binding site" evidence="11">
    <location>
        <begin position="34"/>
        <end position="41"/>
    </location>
    <ligand>
        <name>ATP</name>
        <dbReference type="ChEBI" id="CHEBI:30616"/>
    </ligand>
</feature>
<dbReference type="GO" id="GO:0005829">
    <property type="term" value="C:cytosol"/>
    <property type="evidence" value="ECO:0007669"/>
    <property type="project" value="TreeGrafter"/>
</dbReference>
<dbReference type="PROSITE" id="PS51198">
    <property type="entry name" value="UVRD_HELICASE_ATP_BIND"/>
    <property type="match status" value="1"/>
</dbReference>
<evidence type="ECO:0000256" key="11">
    <source>
        <dbReference type="PROSITE-ProRule" id="PRU00560"/>
    </source>
</evidence>
<evidence type="ECO:0000256" key="12">
    <source>
        <dbReference type="SAM" id="MobiDB-lite"/>
    </source>
</evidence>
<evidence type="ECO:0000256" key="1">
    <source>
        <dbReference type="ARBA" id="ARBA00009922"/>
    </source>
</evidence>
<dbReference type="InterPro" id="IPR027417">
    <property type="entry name" value="P-loop_NTPase"/>
</dbReference>
<dbReference type="AlphaFoldDB" id="D1CD72"/>
<feature type="compositionally biased region" description="Low complexity" evidence="12">
    <location>
        <begin position="669"/>
        <end position="698"/>
    </location>
</feature>
<dbReference type="GO" id="GO:0005524">
    <property type="term" value="F:ATP binding"/>
    <property type="evidence" value="ECO:0007669"/>
    <property type="project" value="UniProtKB-UniRule"/>
</dbReference>
<dbReference type="GO" id="GO:0016887">
    <property type="term" value="F:ATP hydrolysis activity"/>
    <property type="evidence" value="ECO:0007669"/>
    <property type="project" value="RHEA"/>
</dbReference>
<keyword evidence="2 11" id="KW-0547">Nucleotide-binding</keyword>
<evidence type="ECO:0000313" key="16">
    <source>
        <dbReference type="Proteomes" id="UP000000323"/>
    </source>
</evidence>
<gene>
    <name evidence="15" type="ordered locus">Tter_1831</name>
</gene>
<keyword evidence="16" id="KW-1185">Reference proteome</keyword>
<dbReference type="InterPro" id="IPR000212">
    <property type="entry name" value="DNA_helicase_UvrD/REP"/>
</dbReference>
<dbReference type="GO" id="GO:0043138">
    <property type="term" value="F:3'-5' DNA helicase activity"/>
    <property type="evidence" value="ECO:0007669"/>
    <property type="project" value="UniProtKB-EC"/>
</dbReference>
<dbReference type="PANTHER" id="PTHR11070">
    <property type="entry name" value="UVRD / RECB / PCRA DNA HELICASE FAMILY MEMBER"/>
    <property type="match status" value="1"/>
</dbReference>
<evidence type="ECO:0000256" key="4">
    <source>
        <dbReference type="ARBA" id="ARBA00022806"/>
    </source>
</evidence>
<comment type="catalytic activity">
    <reaction evidence="8">
        <text>Couples ATP hydrolysis with the unwinding of duplex DNA by translocating in the 3'-5' direction.</text>
        <dbReference type="EC" id="5.6.2.4"/>
    </reaction>
</comment>
<evidence type="ECO:0000256" key="10">
    <source>
        <dbReference type="ARBA" id="ARBA00048988"/>
    </source>
</evidence>
<dbReference type="GO" id="GO:0003677">
    <property type="term" value="F:DNA binding"/>
    <property type="evidence" value="ECO:0007669"/>
    <property type="project" value="UniProtKB-KW"/>
</dbReference>
<evidence type="ECO:0000313" key="15">
    <source>
        <dbReference type="EMBL" id="ACZ42737.1"/>
    </source>
</evidence>
<dbReference type="FunFam" id="1.10.10.160:FF:000001">
    <property type="entry name" value="ATP-dependent DNA helicase"/>
    <property type="match status" value="1"/>
</dbReference>
<feature type="domain" description="UvrD-like helicase C-terminal" evidence="14">
    <location>
        <begin position="298"/>
        <end position="589"/>
    </location>
</feature>
<sequence length="779" mass="87982">MSNYPDIYSSILEGLNDKQLEAVTAPDGPVLVLAGPGSGKTRVLTHRIAFLLSQGVSPFNILAVTFTNKAAREMRERIERLVGGAFGSYEARNITMGTFHSICSRVLRRDGGAIGISPNFVIYDDDDQIRLIKQALNEIGLDEKQYAPRSIQARISSAKSALLDPEDYSSQGVSSYFDEIAARVYRRYQQLLEINQAVDFDDLLMKVVLLWKSYPDILQQYRDRWQYVLVDEYQDTNRAQYMLINLLTQEHRNIFVVGDEDQGIYSWRAADIRNILNFERDYPEAKVILLEQNYRSYQEILDVASHIISSNRLRRPKKLWTNKSGGALVRVREAYDEQDEASYIAREISRLTSLGEYTYSDFAVMYRTNSQSRPVEEAFSRYRIPYQIIGGTRFYERREVKDVLAYLRLIHNPHDAASLRRIIENTPSGRGIGKGTMKTLEDLASRAHISLWDAIEIALGIKSLEEVGAFLPNLEIPKLQSKAKESLKQLVGLIYELREQRDILTLPHLIDTLLIKSGYASFLSSGAEEDLERLENARDLISIAQDYAAIDTSEALVEFLQEVALQSDVDTMQNNGNQVTLITLHAAKGLEYKVVFIIGFEEGLLPHARSMDRESDIEEECRLAYVGVTRAMEKLYISYAFHRNVFGATQTNVPSRFLANIPPDLLDGSLPSLGRRGPGRLTSTTSPRTPSGSTYPGGARNYSGQSYRPFPSNSNFVSSSNLERIIQEYKPGDRVRHPKFGEGVVLKVEIQGEDAEVEVRFAAGSTKKLLASMARLQKI</sequence>
<evidence type="ECO:0000256" key="8">
    <source>
        <dbReference type="ARBA" id="ARBA00034617"/>
    </source>
</evidence>
<comment type="similarity">
    <text evidence="1">Belongs to the helicase family. UvrD subfamily.</text>
</comment>
<evidence type="ECO:0000256" key="6">
    <source>
        <dbReference type="ARBA" id="ARBA00023125"/>
    </source>
</evidence>
<dbReference type="STRING" id="525904.Tter_1831"/>
<dbReference type="Gene3D" id="3.40.50.300">
    <property type="entry name" value="P-loop containing nucleotide triphosphate hydrolases"/>
    <property type="match status" value="2"/>
</dbReference>
<dbReference type="Pfam" id="PF00580">
    <property type="entry name" value="UvrD-helicase"/>
    <property type="match status" value="1"/>
</dbReference>
<dbReference type="RefSeq" id="WP_012875768.1">
    <property type="nucleotide sequence ID" value="NC_013525.1"/>
</dbReference>
<dbReference type="Proteomes" id="UP000000323">
    <property type="component" value="Chromosome 1"/>
</dbReference>
<dbReference type="InterPro" id="IPR014017">
    <property type="entry name" value="DNA_helicase_UvrD-like_C"/>
</dbReference>
<protein>
    <recommendedName>
        <fullName evidence="9">DNA 3'-5' helicase</fullName>
        <ecNumber evidence="9">5.6.2.4</ecNumber>
    </recommendedName>
</protein>
<keyword evidence="6" id="KW-0238">DNA-binding</keyword>
<name>D1CD72_THET1</name>
<dbReference type="EC" id="5.6.2.4" evidence="9"/>
<evidence type="ECO:0000256" key="9">
    <source>
        <dbReference type="ARBA" id="ARBA00034808"/>
    </source>
</evidence>
<keyword evidence="4 11" id="KW-0347">Helicase</keyword>
<dbReference type="OrthoDB" id="9810135at2"/>
<comment type="catalytic activity">
    <reaction evidence="10">
        <text>ATP + H2O = ADP + phosphate + H(+)</text>
        <dbReference type="Rhea" id="RHEA:13065"/>
        <dbReference type="ChEBI" id="CHEBI:15377"/>
        <dbReference type="ChEBI" id="CHEBI:15378"/>
        <dbReference type="ChEBI" id="CHEBI:30616"/>
        <dbReference type="ChEBI" id="CHEBI:43474"/>
        <dbReference type="ChEBI" id="CHEBI:456216"/>
        <dbReference type="EC" id="5.6.2.4"/>
    </reaction>
</comment>
<accession>D1CD72</accession>
<keyword evidence="5 11" id="KW-0067">ATP-binding</keyword>
<evidence type="ECO:0000256" key="3">
    <source>
        <dbReference type="ARBA" id="ARBA00022801"/>
    </source>
</evidence>
<dbReference type="GO" id="GO:0033202">
    <property type="term" value="C:DNA helicase complex"/>
    <property type="evidence" value="ECO:0007669"/>
    <property type="project" value="TreeGrafter"/>
</dbReference>
<proteinExistence type="inferred from homology"/>
<keyword evidence="7" id="KW-0413">Isomerase</keyword>
<evidence type="ECO:0000256" key="5">
    <source>
        <dbReference type="ARBA" id="ARBA00022840"/>
    </source>
</evidence>
<evidence type="ECO:0000259" key="13">
    <source>
        <dbReference type="PROSITE" id="PS51198"/>
    </source>
</evidence>
<dbReference type="Pfam" id="PF13361">
    <property type="entry name" value="UvrD_C"/>
    <property type="match status" value="1"/>
</dbReference>
<reference evidence="16" key="1">
    <citation type="journal article" date="2010" name="Stand. Genomic Sci.">
        <title>Complete genome sequence of 'Thermobaculum terrenum' type strain (YNP1).</title>
        <authorList>
            <person name="Kiss H."/>
            <person name="Cleland D."/>
            <person name="Lapidus A."/>
            <person name="Lucas S."/>
            <person name="Glavina Del Rio T."/>
            <person name="Nolan M."/>
            <person name="Tice H."/>
            <person name="Han C."/>
            <person name="Goodwin L."/>
            <person name="Pitluck S."/>
            <person name="Liolios K."/>
            <person name="Ivanova N."/>
            <person name="Mavromatis K."/>
            <person name="Ovchinnikova G."/>
            <person name="Pati A."/>
            <person name="Chen A."/>
            <person name="Palaniappan K."/>
            <person name="Land M."/>
            <person name="Hauser L."/>
            <person name="Chang Y."/>
            <person name="Jeffries C."/>
            <person name="Lu M."/>
            <person name="Brettin T."/>
            <person name="Detter J."/>
            <person name="Goker M."/>
            <person name="Tindall B."/>
            <person name="Beck B."/>
            <person name="McDermott T."/>
            <person name="Woyke T."/>
            <person name="Bristow J."/>
            <person name="Eisen J."/>
            <person name="Markowitz V."/>
            <person name="Hugenholtz P."/>
            <person name="Kyrpides N."/>
            <person name="Klenk H."/>
            <person name="Cheng J."/>
        </authorList>
    </citation>
    <scope>NUCLEOTIDE SEQUENCE [LARGE SCALE GENOMIC DNA]</scope>
    <source>
        <strain evidence="16">ATCC BAA-798 / YNP1</strain>
    </source>
</reference>